<feature type="compositionally biased region" description="Low complexity" evidence="2">
    <location>
        <begin position="961"/>
        <end position="981"/>
    </location>
</feature>
<feature type="compositionally biased region" description="Basic and acidic residues" evidence="2">
    <location>
        <begin position="2911"/>
        <end position="2920"/>
    </location>
</feature>
<feature type="region of interest" description="Disordered" evidence="2">
    <location>
        <begin position="774"/>
        <end position="824"/>
    </location>
</feature>
<dbReference type="PANTHER" id="PTHR34491">
    <property type="entry name" value="A-TYPE INCLUSION PROTEIN, PUTATIVE-RELATED"/>
    <property type="match status" value="1"/>
</dbReference>
<feature type="compositionally biased region" description="Low complexity" evidence="2">
    <location>
        <begin position="1053"/>
        <end position="1077"/>
    </location>
</feature>
<feature type="compositionally biased region" description="Polar residues" evidence="2">
    <location>
        <begin position="1521"/>
        <end position="1531"/>
    </location>
</feature>
<feature type="compositionally biased region" description="Polar residues" evidence="2">
    <location>
        <begin position="2512"/>
        <end position="2521"/>
    </location>
</feature>
<feature type="compositionally biased region" description="Polar residues" evidence="2">
    <location>
        <begin position="54"/>
        <end position="73"/>
    </location>
</feature>
<feature type="compositionally biased region" description="Low complexity" evidence="2">
    <location>
        <begin position="1727"/>
        <end position="1740"/>
    </location>
</feature>
<feature type="region of interest" description="Disordered" evidence="2">
    <location>
        <begin position="2136"/>
        <end position="2174"/>
    </location>
</feature>
<evidence type="ECO:0000259" key="3">
    <source>
        <dbReference type="SMART" id="SM00233"/>
    </source>
</evidence>
<feature type="compositionally biased region" description="Low complexity" evidence="2">
    <location>
        <begin position="2315"/>
        <end position="2329"/>
    </location>
</feature>
<feature type="compositionally biased region" description="Low complexity" evidence="2">
    <location>
        <begin position="1212"/>
        <end position="1226"/>
    </location>
</feature>
<evidence type="ECO:0000256" key="1">
    <source>
        <dbReference type="SAM" id="Coils"/>
    </source>
</evidence>
<feature type="compositionally biased region" description="Low complexity" evidence="2">
    <location>
        <begin position="1259"/>
        <end position="1282"/>
    </location>
</feature>
<accession>A0AAD7ISH0</accession>
<feature type="region of interest" description="Disordered" evidence="2">
    <location>
        <begin position="1"/>
        <end position="131"/>
    </location>
</feature>
<dbReference type="PANTHER" id="PTHR34491:SF156">
    <property type="entry name" value="KINESIN MOTOR DOMAIN-CONTAINING PROTEIN"/>
    <property type="match status" value="1"/>
</dbReference>
<evidence type="ECO:0000313" key="5">
    <source>
        <dbReference type="Proteomes" id="UP001215280"/>
    </source>
</evidence>
<feature type="compositionally biased region" description="Low complexity" evidence="2">
    <location>
        <begin position="586"/>
        <end position="600"/>
    </location>
</feature>
<dbReference type="EMBL" id="JARJLG010000092">
    <property type="protein sequence ID" value="KAJ7747892.1"/>
    <property type="molecule type" value="Genomic_DNA"/>
</dbReference>
<feature type="compositionally biased region" description="Low complexity" evidence="2">
    <location>
        <begin position="2151"/>
        <end position="2167"/>
    </location>
</feature>
<feature type="compositionally biased region" description="Low complexity" evidence="2">
    <location>
        <begin position="3521"/>
        <end position="3532"/>
    </location>
</feature>
<feature type="compositionally biased region" description="Low complexity" evidence="2">
    <location>
        <begin position="2426"/>
        <end position="2436"/>
    </location>
</feature>
<feature type="compositionally biased region" description="Low complexity" evidence="2">
    <location>
        <begin position="2291"/>
        <end position="2302"/>
    </location>
</feature>
<feature type="compositionally biased region" description="Polar residues" evidence="2">
    <location>
        <begin position="3485"/>
        <end position="3506"/>
    </location>
</feature>
<feature type="region of interest" description="Disordered" evidence="2">
    <location>
        <begin position="3158"/>
        <end position="3180"/>
    </location>
</feature>
<feature type="region of interest" description="Disordered" evidence="2">
    <location>
        <begin position="3205"/>
        <end position="3235"/>
    </location>
</feature>
<feature type="region of interest" description="Disordered" evidence="2">
    <location>
        <begin position="1914"/>
        <end position="2065"/>
    </location>
</feature>
<feature type="compositionally biased region" description="Basic residues" evidence="2">
    <location>
        <begin position="2764"/>
        <end position="2776"/>
    </location>
</feature>
<dbReference type="SMART" id="SM00233">
    <property type="entry name" value="PH"/>
    <property type="match status" value="1"/>
</dbReference>
<feature type="compositionally biased region" description="Acidic residues" evidence="2">
    <location>
        <begin position="36"/>
        <end position="53"/>
    </location>
</feature>
<feature type="compositionally biased region" description="Pro residues" evidence="2">
    <location>
        <begin position="3469"/>
        <end position="3480"/>
    </location>
</feature>
<feature type="compositionally biased region" description="Basic residues" evidence="2">
    <location>
        <begin position="2560"/>
        <end position="2569"/>
    </location>
</feature>
<feature type="region of interest" description="Disordered" evidence="2">
    <location>
        <begin position="3417"/>
        <end position="3532"/>
    </location>
</feature>
<reference evidence="4" key="1">
    <citation type="submission" date="2023-03" db="EMBL/GenBank/DDBJ databases">
        <title>Massive genome expansion in bonnet fungi (Mycena s.s.) driven by repeated elements and novel gene families across ecological guilds.</title>
        <authorList>
            <consortium name="Lawrence Berkeley National Laboratory"/>
            <person name="Harder C.B."/>
            <person name="Miyauchi S."/>
            <person name="Viragh M."/>
            <person name="Kuo A."/>
            <person name="Thoen E."/>
            <person name="Andreopoulos B."/>
            <person name="Lu D."/>
            <person name="Skrede I."/>
            <person name="Drula E."/>
            <person name="Henrissat B."/>
            <person name="Morin E."/>
            <person name="Kohler A."/>
            <person name="Barry K."/>
            <person name="LaButti K."/>
            <person name="Morin E."/>
            <person name="Salamov A."/>
            <person name="Lipzen A."/>
            <person name="Mereny Z."/>
            <person name="Hegedus B."/>
            <person name="Baldrian P."/>
            <person name="Stursova M."/>
            <person name="Weitz H."/>
            <person name="Taylor A."/>
            <person name="Grigoriev I.V."/>
            <person name="Nagy L.G."/>
            <person name="Martin F."/>
            <person name="Kauserud H."/>
        </authorList>
    </citation>
    <scope>NUCLEOTIDE SEQUENCE</scope>
    <source>
        <strain evidence="4">CBHHK188m</strain>
    </source>
</reference>
<feature type="compositionally biased region" description="Basic and acidic residues" evidence="2">
    <location>
        <begin position="1937"/>
        <end position="1950"/>
    </location>
</feature>
<feature type="compositionally biased region" description="Low complexity" evidence="2">
    <location>
        <begin position="198"/>
        <end position="220"/>
    </location>
</feature>
<feature type="compositionally biased region" description="Polar residues" evidence="2">
    <location>
        <begin position="1406"/>
        <end position="1422"/>
    </location>
</feature>
<feature type="compositionally biased region" description="Low complexity" evidence="2">
    <location>
        <begin position="910"/>
        <end position="937"/>
    </location>
</feature>
<feature type="compositionally biased region" description="Low complexity" evidence="2">
    <location>
        <begin position="3446"/>
        <end position="3458"/>
    </location>
</feature>
<gene>
    <name evidence="4" type="ORF">DFH07DRAFT_942325</name>
</gene>
<feature type="region of interest" description="Disordered" evidence="2">
    <location>
        <begin position="1668"/>
        <end position="1741"/>
    </location>
</feature>
<feature type="compositionally biased region" description="Basic residues" evidence="2">
    <location>
        <begin position="2588"/>
        <end position="2597"/>
    </location>
</feature>
<feature type="compositionally biased region" description="Pro residues" evidence="2">
    <location>
        <begin position="1669"/>
        <end position="1680"/>
    </location>
</feature>
<feature type="compositionally biased region" description="Low complexity" evidence="2">
    <location>
        <begin position="673"/>
        <end position="703"/>
    </location>
</feature>
<feature type="compositionally biased region" description="Basic residues" evidence="2">
    <location>
        <begin position="2540"/>
        <end position="2550"/>
    </location>
</feature>
<feature type="compositionally biased region" description="Pro residues" evidence="2">
    <location>
        <begin position="2948"/>
        <end position="2958"/>
    </location>
</feature>
<feature type="compositionally biased region" description="Gly residues" evidence="2">
    <location>
        <begin position="1008"/>
        <end position="1018"/>
    </location>
</feature>
<feature type="compositionally biased region" description="Basic residues" evidence="2">
    <location>
        <begin position="2410"/>
        <end position="2425"/>
    </location>
</feature>
<feature type="compositionally biased region" description="Low complexity" evidence="2">
    <location>
        <begin position="2577"/>
        <end position="2587"/>
    </location>
</feature>
<feature type="compositionally biased region" description="Low complexity" evidence="2">
    <location>
        <begin position="371"/>
        <end position="397"/>
    </location>
</feature>
<feature type="compositionally biased region" description="Pro residues" evidence="2">
    <location>
        <begin position="2043"/>
        <end position="2061"/>
    </location>
</feature>
<feature type="compositionally biased region" description="Polar residues" evidence="2">
    <location>
        <begin position="185"/>
        <end position="197"/>
    </location>
</feature>
<evidence type="ECO:0000256" key="2">
    <source>
        <dbReference type="SAM" id="MobiDB-lite"/>
    </source>
</evidence>
<feature type="compositionally biased region" description="Low complexity" evidence="2">
    <location>
        <begin position="1087"/>
        <end position="1113"/>
    </location>
</feature>
<feature type="compositionally biased region" description="Basic residues" evidence="2">
    <location>
        <begin position="2437"/>
        <end position="2455"/>
    </location>
</feature>
<comment type="caution">
    <text evidence="4">The sequence shown here is derived from an EMBL/GenBank/DDBJ whole genome shotgun (WGS) entry which is preliminary data.</text>
</comment>
<feature type="compositionally biased region" description="Basic and acidic residues" evidence="2">
    <location>
        <begin position="2753"/>
        <end position="2763"/>
    </location>
</feature>
<evidence type="ECO:0000313" key="4">
    <source>
        <dbReference type="EMBL" id="KAJ7747892.1"/>
    </source>
</evidence>
<keyword evidence="1" id="KW-0175">Coiled coil</keyword>
<feature type="compositionally biased region" description="Low complexity" evidence="2">
    <location>
        <begin position="229"/>
        <end position="280"/>
    </location>
</feature>
<feature type="domain" description="PH" evidence="3">
    <location>
        <begin position="417"/>
        <end position="546"/>
    </location>
</feature>
<organism evidence="4 5">
    <name type="scientific">Mycena maculata</name>
    <dbReference type="NCBI Taxonomy" id="230809"/>
    <lineage>
        <taxon>Eukaryota</taxon>
        <taxon>Fungi</taxon>
        <taxon>Dikarya</taxon>
        <taxon>Basidiomycota</taxon>
        <taxon>Agaricomycotina</taxon>
        <taxon>Agaricomycetes</taxon>
        <taxon>Agaricomycetidae</taxon>
        <taxon>Agaricales</taxon>
        <taxon>Marasmiineae</taxon>
        <taxon>Mycenaceae</taxon>
        <taxon>Mycena</taxon>
    </lineage>
</organism>
<feature type="coiled-coil region" evidence="1">
    <location>
        <begin position="3244"/>
        <end position="3272"/>
    </location>
</feature>
<feature type="region of interest" description="Disordered" evidence="2">
    <location>
        <begin position="546"/>
        <end position="753"/>
    </location>
</feature>
<feature type="compositionally biased region" description="Low complexity" evidence="2">
    <location>
        <begin position="321"/>
        <end position="338"/>
    </location>
</feature>
<feature type="compositionally biased region" description="Basic residues" evidence="2">
    <location>
        <begin position="2710"/>
        <end position="2727"/>
    </location>
</feature>
<feature type="compositionally biased region" description="Basic and acidic residues" evidence="2">
    <location>
        <begin position="2882"/>
        <end position="2901"/>
    </location>
</feature>
<feature type="compositionally biased region" description="Polar residues" evidence="2">
    <location>
        <begin position="1"/>
        <end position="35"/>
    </location>
</feature>
<feature type="compositionally biased region" description="Basic and acidic residues" evidence="2">
    <location>
        <begin position="2791"/>
        <end position="2803"/>
    </location>
</feature>
<feature type="compositionally biased region" description="Basic and acidic residues" evidence="2">
    <location>
        <begin position="2830"/>
        <end position="2848"/>
    </location>
</feature>
<feature type="compositionally biased region" description="Low complexity" evidence="2">
    <location>
        <begin position="641"/>
        <end position="666"/>
    </location>
</feature>
<feature type="region of interest" description="Disordered" evidence="2">
    <location>
        <begin position="3066"/>
        <end position="3137"/>
    </location>
</feature>
<feature type="region of interest" description="Disordered" evidence="2">
    <location>
        <begin position="2275"/>
        <end position="3038"/>
    </location>
</feature>
<feature type="compositionally biased region" description="Basic and acidic residues" evidence="2">
    <location>
        <begin position="3207"/>
        <end position="3216"/>
    </location>
</feature>
<proteinExistence type="predicted"/>
<feature type="compositionally biased region" description="Pro residues" evidence="2">
    <location>
        <begin position="3423"/>
        <end position="3445"/>
    </location>
</feature>
<dbReference type="Proteomes" id="UP001215280">
    <property type="component" value="Unassembled WGS sequence"/>
</dbReference>
<feature type="compositionally biased region" description="Low complexity" evidence="2">
    <location>
        <begin position="1302"/>
        <end position="1323"/>
    </location>
</feature>
<feature type="compositionally biased region" description="Gly residues" evidence="2">
    <location>
        <begin position="950"/>
        <end position="960"/>
    </location>
</feature>
<feature type="compositionally biased region" description="Pro residues" evidence="2">
    <location>
        <begin position="1717"/>
        <end position="1726"/>
    </location>
</feature>
<dbReference type="InterPro" id="IPR001849">
    <property type="entry name" value="PH_domain"/>
</dbReference>
<feature type="compositionally biased region" description="Low complexity" evidence="2">
    <location>
        <begin position="716"/>
        <end position="738"/>
    </location>
</feature>
<feature type="compositionally biased region" description="Polar residues" evidence="2">
    <location>
        <begin position="2334"/>
        <end position="2344"/>
    </location>
</feature>
<feature type="compositionally biased region" description="Low complexity" evidence="2">
    <location>
        <begin position="1688"/>
        <end position="1716"/>
    </location>
</feature>
<feature type="compositionally biased region" description="Basic and acidic residues" evidence="2">
    <location>
        <begin position="88"/>
        <end position="97"/>
    </location>
</feature>
<keyword evidence="5" id="KW-1185">Reference proteome</keyword>
<feature type="region of interest" description="Disordered" evidence="2">
    <location>
        <begin position="909"/>
        <end position="1352"/>
    </location>
</feature>
<feature type="region of interest" description="Disordered" evidence="2">
    <location>
        <begin position="185"/>
        <end position="399"/>
    </location>
</feature>
<feature type="compositionally biased region" description="Low complexity" evidence="2">
    <location>
        <begin position="811"/>
        <end position="824"/>
    </location>
</feature>
<feature type="compositionally biased region" description="Basic and acidic residues" evidence="2">
    <location>
        <begin position="3073"/>
        <end position="3114"/>
    </location>
</feature>
<feature type="compositionally biased region" description="Basic and acidic residues" evidence="2">
    <location>
        <begin position="341"/>
        <end position="351"/>
    </location>
</feature>
<feature type="region of interest" description="Disordered" evidence="2">
    <location>
        <begin position="1373"/>
        <end position="1550"/>
    </location>
</feature>
<feature type="compositionally biased region" description="Low complexity" evidence="2">
    <location>
        <begin position="1434"/>
        <end position="1516"/>
    </location>
</feature>
<protein>
    <recommendedName>
        <fullName evidence="3">PH domain-containing protein</fullName>
    </recommendedName>
</protein>
<name>A0AAD7ISH0_9AGAR</name>
<feature type="compositionally biased region" description="Basic residues" evidence="2">
    <location>
        <begin position="2638"/>
        <end position="2647"/>
    </location>
</feature>
<feature type="compositionally biased region" description="Basic residues" evidence="2">
    <location>
        <begin position="2608"/>
        <end position="2622"/>
    </location>
</feature>
<feature type="compositionally biased region" description="Polar residues" evidence="2">
    <location>
        <begin position="1036"/>
        <end position="1052"/>
    </location>
</feature>
<sequence>MSSTDDPYSPTYGTATFTDTRADSPSSSQDYTDSNSLEEVEASLNDLDDDIDDTQNAVSNWSSSYTGSPSFVSLPTFASPPPPVRLSRITERTEDSRPSSMAARPAPTTPDFRRSMHSRASTEPGLPPPGRATELIAVFEAAPVAVTSTGHARGVSTPSGVRSPSPFFTPAHSVSDVSSYAQGFHSTFGSRPASPTKSGRVTSPSGTSSTPSRTRPSMGTLLSQGPLSTTSGYTGTRTDTFTGTTNTNTNTFSPPNTNTFTPSNTNTYTYTTTTNTQTPTQSHAPTTPPASLRRPAQGSPRSPLASVRNIVALWKERTPARKSPSASSSSSKTSSASKPKSKSENADDDAHPLPALPTSATDPDEGLFGIRRTASQRSASLRSASMRRGSAGSGSASMPPTLNVAELSAYAQSNEPPLHIGLLWFLNVHAAPPYRWQRCQALLYPHLLLLSWLAPGGGRGLVGLDLVHCTAVQSMPSPGHPGARDDVGSIAARVQSDSGEPGVDTLVDLLVPFQMVYEDGVERLAAESLLERQKWVNRIWEAVHRPPRAESSAGSSGGDADESASESNKSRLARSESIRTILSVDSAESVGSRGSAGSRSTVFVPPVADIPDMGSEGRGSTTSSSGGYSGAPSEAWRRAYSRTGTGTWTPTETRTEAWTPTGTGTETRGRTGSGTWTPSEYTRTFTPTATDTRTYTSETQTRTGASDVTRTDDYTRTGTGTDFTRTETLTDTATTTTGVRRRASLVSSHHTGTVDDSVIDRGAYVYPGDPRAIGRRGPGLGARRGSMGELDERASVSGDGSGEDVFLSAESGSTSGSGRSSRTGVYGENAQLKVLTWKTGGTGTNSSGSATRRSGTLYSQSVGLRTGAFSSAAPSGTFSLSPSAFTGSPTRTGSLSYRGSVSLLGDSHSDYSASASGSDTYSSYSYTSPSRTGTGTSLARAREVRRRPGLGLGLGLGSGGRTSSSGYTYSGSASDSYSRTASESEEDKENSSTEGEGGTGPPSDSNGNGSGTGSGSGFTPGTYSTNQTGYDICPSSDLSDVTTRTTSGYTPLSSSPPSSSPPSSSSSSPPPSSSGSSDRFITASQGSSSSSEYTTAPRAPSSSAHSSYASFPTIPSESAYQTAPEPSDMGDIPSEMGTPRPAPSVLPSEDDDEKRSLIRVPSLVPTIRSESSVEYYPPLPPSTVISEQYPPLPPSSVASEQYPALPPSSVASESYPVLPPSSVSSEQYPPLPSTVSSEQYPPLPSSTVSSEHHPPLPPSSVSSSSVSAVSSLSFSTESSPLPYLAPATPYESSEESSDVQTPMSLAFSSASSASVSGPSPIESQAGPSTLYEPPSAISRSMTETSLTSSSNLTPLSRALSSLRSWASASSGTYESSVLAPSPTVGSIALHDPPDTSGETSFLRPTESFSSWDRLSTIPRSEQSLTPPPPPPPSSSLSDVSTPSGLDFPSDSSSSLGRTLSVLTQSSLVSDSSSDAGSLPESPLYEEPVTTPLLSTPRSTPRPSRPPSSVASSTRSLRTPEDSGSVSVSTPRGNVPSMRSVLETVPSYRAPSTHGVTLEHLADELRRLADLRGEENHDIADNVRALRNELRDLANFLQRPASRAAAAAAIPLPPSPVPPMPSPAQASPTIRLLEPPMSYVSLSRSSSTVSSISFLSSHYSDDDLVSLPGSPYPLPGSPYPPEARDFEVSTPDYPASSSYAYSTTTPLPSSSSESSSHPYPPPSPSPSSPSSSPTSSSSASTVRPANYLPILEGIRGTVDGLANSAATYGPILQSIRELVDGLWQAQISTNHSLDRLREREREPPVAPDPELSDRMRRIEDLLQHIIDQPREAPQPPIIIPPPHEPSDSGSESSFWPSLLQMRDVPDIQVPIPAPPPGRSFAQQLDDLLSSAGTGVPLEPAERPPAVVPFSYDVQSRGLRPRSGVGITVPAGPAPRPPPRPDTEPPRREGILRHPRIPPQDLRDIREHGFLPSSRPGPSEPETFPAPPGQPTRPFVHRPVAPPVRPVDLSRLHEPGRAPTAPGALGGDDEPRPSWYTPAQRPGPSAQPPPVRPVAGPGPPPTFIQPGPAIVQLPPVFDSLMEILRENRLAQLATVDQQRELMRYMRGLNEWLERDVHDRHAELQGVVARVDQLREEMRRVPAQGPPGPDRGSDSSSSDGGDGPPIVIPGQQDQRPVIPPLGFQPYPRGYAPVIPPVVPGDGRVVPGDGREPPFIPQFPNIPVIPQGLPPPGPVLWQPQGPGPAPFIPGMMGGPGPFMPMPQPQFQQGEQPFIPQFGPDRSPMYDVDPAVIPIPVSRPSSSSSSEGPPPRRHRRRSRSGSVRSGSSGSSERPILVQQPMQPMGTQYAPTPMVVAPTGSEYQQQQPQAPPPQTIVIQQPPQQPQQPMGPSMGSGFQPTYMPQPSVPIVVAPSRGRSRSRSRSRSPRSSRRSPIIIQASRPSRSRSSRSSRRGRRSRSRSRSPERITVVQPPQTGFPPTMYTPTGAPILVHSPRSSRSSRSRHRTPQQAIIVPPTQPAYTGPQTQAPPVVIQGDSGRRTPIVMSRRSRSRSRSHSPRYYAEHPSYRRRSRSRSRSGHDATVIIPPTTTPHIITHSRRSRSRSRSPIYVEGSRRSRSRRSRSRSRSPRHYPTSHGPPIVVAGTHRTHRSRSRSRSPSYHSSRHPSRHPSAPPIVVVPSGTHRPRSRSPTYIAPRSRSRSRSPRHYPDYPGYAGTHRTPRTHRSRSRSRSRSPRHYPDYPGYVDTHRTGTHRAPGTHYSDASRSRSPREGGRRRRSRERRPGRSRSPPSDRSLSPRPGRHDTERESDAPRPTHVVTVPGVHSARSARSARPPTPLDYAEHEVPELRHPSTRHPTEGRYSPVPSMRDPVRVPLVSRHPTEGGRLPARTVYEGDRPAPSEEDRSAPDEAGRLPAGTVGLPREEPYDDGHPIPPPGGIPSHYEPEEGVSTTPSGRVHPPGPSEAPGVPPEHRVPVPTSSRSVYGDQAIPSGPSEQPVPPPGPSVYGDQPVYGEPGVPFSQPTGEPIRPLPGRPISPGRYSPRPTVTPFPVDLAQADAERERLERLADVENRLQEVAVNAQDAEDQRERDFRKNEEDRERIFMESEERRAHEARERQDAIWRDMEGLGAPPPRPPGEAGDGASVHSVQAATEEAASILASSIKDTVQAEREQFAREREEMAAERARLEAERDAARDALMGEKEARVRALEEELATLRGELENERQLRSTDNTEAQERERQALTDTSETRAQLGDITNLIQDQREACERKKELMEERWKEKQDRRQDKEFKWIELRDMVQKIHDDMEADRVKAEEKRLADESKPAIEKIIEDLTRQNAEQRELLNSLSDSWRADSNRQHEETIAAIRSTAQEQVRFNVQGYLDDFSKALASEVRMLLGEVGKLREERRALQHELGYLLCMKSKYGPGGEFEPDWKPPPGAPGGPPLDPPPPPPPPELPQARPGWRTVRPTTARKPKKKDAAPPPPPTAAPAPDPRRQVQSWATWQPDPNLQPTPTSVEATLLVPDSSSPGLFGPRSPRGSRYGG</sequence>
<feature type="compositionally biased region" description="Low complexity" evidence="2">
    <location>
        <begin position="2777"/>
        <end position="2789"/>
    </location>
</feature>
<feature type="compositionally biased region" description="Low complexity" evidence="2">
    <location>
        <begin position="1338"/>
        <end position="1352"/>
    </location>
</feature>